<dbReference type="OrthoDB" id="135413at2759"/>
<dbReference type="EMBL" id="RCML01000486">
    <property type="protein sequence ID" value="KAG2975643.1"/>
    <property type="molecule type" value="Genomic_DNA"/>
</dbReference>
<evidence type="ECO:0000313" key="3">
    <source>
        <dbReference type="EMBL" id="KAG2922133.1"/>
    </source>
</evidence>
<dbReference type="AlphaFoldDB" id="A0A329REM2"/>
<evidence type="ECO:0000313" key="7">
    <source>
        <dbReference type="Proteomes" id="UP000251314"/>
    </source>
</evidence>
<evidence type="ECO:0000313" key="2">
    <source>
        <dbReference type="EMBL" id="KAG2909460.1"/>
    </source>
</evidence>
<keyword evidence="7" id="KW-1185">Reference proteome</keyword>
<dbReference type="Proteomes" id="UP000736787">
    <property type="component" value="Unassembled WGS sequence"/>
</dbReference>
<organism evidence="6 7">
    <name type="scientific">Phytophthora cactorum</name>
    <dbReference type="NCBI Taxonomy" id="29920"/>
    <lineage>
        <taxon>Eukaryota</taxon>
        <taxon>Sar</taxon>
        <taxon>Stramenopiles</taxon>
        <taxon>Oomycota</taxon>
        <taxon>Peronosporomycetes</taxon>
        <taxon>Peronosporales</taxon>
        <taxon>Peronosporaceae</taxon>
        <taxon>Phytophthora</taxon>
    </lineage>
</organism>
<gene>
    <name evidence="6" type="ORF">PC110_g20391</name>
    <name evidence="1" type="ORF">PC113_g14103</name>
    <name evidence="2" type="ORF">PC115_g13231</name>
    <name evidence="3" type="ORF">PC117_g16038</name>
    <name evidence="4" type="ORF">PC118_g13802</name>
    <name evidence="5" type="ORF">PC129_g12148</name>
</gene>
<evidence type="ECO:0000313" key="1">
    <source>
        <dbReference type="EMBL" id="KAG2853515.1"/>
    </source>
</evidence>
<name>A0A329REM2_9STRA</name>
<accession>A0A329REM2</accession>
<reference evidence="1" key="2">
    <citation type="submission" date="2018-10" db="EMBL/GenBank/DDBJ databases">
        <title>Effector identification in a new, highly contiguous assembly of the strawberry crown rot pathogen Phytophthora cactorum.</title>
        <authorList>
            <person name="Armitage A.D."/>
            <person name="Nellist C.F."/>
            <person name="Bates H."/>
            <person name="Vickerstaff R.J."/>
            <person name="Harrison R.J."/>
        </authorList>
    </citation>
    <scope>NUCLEOTIDE SEQUENCE</scope>
    <source>
        <strain evidence="1">15-7</strain>
        <strain evidence="2">4032</strain>
        <strain evidence="3">4040</strain>
        <strain evidence="4">P415</strain>
        <strain evidence="5">P421</strain>
    </source>
</reference>
<dbReference type="Proteomes" id="UP000735874">
    <property type="component" value="Unassembled WGS sequence"/>
</dbReference>
<evidence type="ECO:0000313" key="4">
    <source>
        <dbReference type="EMBL" id="KAG2975643.1"/>
    </source>
</evidence>
<dbReference type="VEuPathDB" id="FungiDB:PC110_g20391"/>
<comment type="caution">
    <text evidence="6">The sequence shown here is derived from an EMBL/GenBank/DDBJ whole genome shotgun (WGS) entry which is preliminary data.</text>
</comment>
<sequence>MEEFEEALAAEPKFLSKREFKLVVAADCATVRECAPHGLIPT</sequence>
<dbReference type="Proteomes" id="UP000251314">
    <property type="component" value="Unassembled WGS sequence"/>
</dbReference>
<dbReference type="EMBL" id="RCMG01000477">
    <property type="protein sequence ID" value="KAG2853515.1"/>
    <property type="molecule type" value="Genomic_DNA"/>
</dbReference>
<dbReference type="EMBL" id="RCMK01000556">
    <property type="protein sequence ID" value="KAG2922133.1"/>
    <property type="molecule type" value="Genomic_DNA"/>
</dbReference>
<dbReference type="Proteomes" id="UP000774804">
    <property type="component" value="Unassembled WGS sequence"/>
</dbReference>
<dbReference type="EMBL" id="RCMV01000449">
    <property type="protein sequence ID" value="KAG3217010.1"/>
    <property type="molecule type" value="Genomic_DNA"/>
</dbReference>
<dbReference type="EMBL" id="MJFZ01001117">
    <property type="protein sequence ID" value="RAW23173.1"/>
    <property type="molecule type" value="Genomic_DNA"/>
</dbReference>
<dbReference type="Proteomes" id="UP000697107">
    <property type="component" value="Unassembled WGS sequence"/>
</dbReference>
<dbReference type="EMBL" id="RCMI01000467">
    <property type="protein sequence ID" value="KAG2909460.1"/>
    <property type="molecule type" value="Genomic_DNA"/>
</dbReference>
<evidence type="ECO:0000313" key="5">
    <source>
        <dbReference type="EMBL" id="KAG3217010.1"/>
    </source>
</evidence>
<dbReference type="Proteomes" id="UP000760860">
    <property type="component" value="Unassembled WGS sequence"/>
</dbReference>
<protein>
    <submittedName>
        <fullName evidence="6">Uncharacterized protein</fullName>
    </submittedName>
</protein>
<proteinExistence type="predicted"/>
<reference evidence="6 7" key="1">
    <citation type="submission" date="2018-01" db="EMBL/GenBank/DDBJ databases">
        <title>Draft genome of the strawberry crown rot pathogen Phytophthora cactorum.</title>
        <authorList>
            <person name="Armitage A.D."/>
            <person name="Lysoe E."/>
            <person name="Nellist C.F."/>
            <person name="Harrison R.J."/>
            <person name="Brurberg M.B."/>
        </authorList>
    </citation>
    <scope>NUCLEOTIDE SEQUENCE [LARGE SCALE GENOMIC DNA]</scope>
    <source>
        <strain evidence="6 7">10300</strain>
    </source>
</reference>
<evidence type="ECO:0000313" key="6">
    <source>
        <dbReference type="EMBL" id="RAW23173.1"/>
    </source>
</evidence>